<dbReference type="SUPFAM" id="SSF53067">
    <property type="entry name" value="Actin-like ATPase domain"/>
    <property type="match status" value="1"/>
</dbReference>
<gene>
    <name evidence="2" type="ORF">UFOPK2165_00647</name>
</gene>
<dbReference type="PANTHER" id="PTHR43190">
    <property type="entry name" value="N-ACETYL-D-GLUCOSAMINE KINASE"/>
    <property type="match status" value="1"/>
</dbReference>
<accession>A0A6J6K961</accession>
<dbReference type="InterPro" id="IPR002731">
    <property type="entry name" value="ATPase_BadF"/>
</dbReference>
<dbReference type="InterPro" id="IPR052519">
    <property type="entry name" value="Euk-type_GlcNAc_Kinase"/>
</dbReference>
<dbReference type="PANTHER" id="PTHR43190:SF3">
    <property type="entry name" value="N-ACETYL-D-GLUCOSAMINE KINASE"/>
    <property type="match status" value="1"/>
</dbReference>
<reference evidence="2" key="1">
    <citation type="submission" date="2020-05" db="EMBL/GenBank/DDBJ databases">
        <authorList>
            <person name="Chiriac C."/>
            <person name="Salcher M."/>
            <person name="Ghai R."/>
            <person name="Kavagutti S V."/>
        </authorList>
    </citation>
    <scope>NUCLEOTIDE SEQUENCE</scope>
</reference>
<sequence length="311" mass="32758">MPTINALLAIDAGQTGIRSVLELDGKKITKDFDGLRTDLDLFPQLAAAVSSALGAAEINKSEPVVVAIGMTGLTKTNSKPEQLLQILDDQVHSLYLAHDSVSGFLGSIGLVTGVMTAVGTGVVTMGVGATKCARVDGWGNLIGDAGSAYWIGRAGLEAGMKSFDGRAPKSALLEIVTKNFPNPEDAYIELQTDENRVSRIASFARAVIEAADTDAAAKEIVLQAARELALSAVTAARLTETDTEAAPRFSWAGNVMQAKLLREEFANEIKKSLPSAQVIEPIGQPIDGVALLSQIPTDSPLRELVFTANRS</sequence>
<evidence type="ECO:0000313" key="2">
    <source>
        <dbReference type="EMBL" id="CAB4646391.1"/>
    </source>
</evidence>
<protein>
    <submittedName>
        <fullName evidence="2">Unannotated protein</fullName>
    </submittedName>
</protein>
<dbReference type="AlphaFoldDB" id="A0A6J6K961"/>
<feature type="domain" description="ATPase BadF/BadG/BcrA/BcrD type" evidence="1">
    <location>
        <begin position="11"/>
        <end position="289"/>
    </location>
</feature>
<dbReference type="InterPro" id="IPR043129">
    <property type="entry name" value="ATPase_NBD"/>
</dbReference>
<dbReference type="EMBL" id="CAEZWA010000107">
    <property type="protein sequence ID" value="CAB4646391.1"/>
    <property type="molecule type" value="Genomic_DNA"/>
</dbReference>
<name>A0A6J6K961_9ZZZZ</name>
<dbReference type="Gene3D" id="3.30.420.40">
    <property type="match status" value="2"/>
</dbReference>
<proteinExistence type="predicted"/>
<organism evidence="2">
    <name type="scientific">freshwater metagenome</name>
    <dbReference type="NCBI Taxonomy" id="449393"/>
    <lineage>
        <taxon>unclassified sequences</taxon>
        <taxon>metagenomes</taxon>
        <taxon>ecological metagenomes</taxon>
    </lineage>
</organism>
<dbReference type="Pfam" id="PF01869">
    <property type="entry name" value="BcrAD_BadFG"/>
    <property type="match status" value="1"/>
</dbReference>
<evidence type="ECO:0000259" key="1">
    <source>
        <dbReference type="Pfam" id="PF01869"/>
    </source>
</evidence>